<dbReference type="SUPFAM" id="SSF56281">
    <property type="entry name" value="Metallo-hydrolase/oxidoreductase"/>
    <property type="match status" value="1"/>
</dbReference>
<dbReference type="Pfam" id="PF07521">
    <property type="entry name" value="RMMBL"/>
    <property type="match status" value="1"/>
</dbReference>
<dbReference type="SMART" id="SM00849">
    <property type="entry name" value="Lactamase_B"/>
    <property type="match status" value="1"/>
</dbReference>
<dbReference type="Pfam" id="PF12706">
    <property type="entry name" value="Lactamase_B_2"/>
    <property type="match status" value="1"/>
</dbReference>
<dbReference type="EMBL" id="BMZS01000012">
    <property type="protein sequence ID" value="GHD60509.1"/>
    <property type="molecule type" value="Genomic_DNA"/>
</dbReference>
<sequence length="454" mass="49215">MTVSLGFYGGVGTVTGSKFLVDAPGRRILVDCGLFHGFKPLRGRNWEPLPFEPVSLDAVVLTHAHLSHSGHLPILVRDGFRGPVYATSATRDLCEILLRDTGYLQERDAEYANRQGFSRHHPALPLFSEADAMAALERFVPVPFGEPWALDGGATLHFRPSGHLLGSASVALDVAGASLLFSGDLGRWNSATMLDPATVERADVLVVESTYGDRIHEPGDPEDRLVEIINRVVGRGGTILIPDFSAGRAQTMLFHLYRMKAEGRIPDVPVVVDSPRAINAGEIFGRHLADHRLTAAECRAACNLATYVRDDEASRALDSDPTPKLVMSASPMAMDGRVLHHLTHLAPDPRNAILFTGYQAGGTRGAKLIAGADAVKIHGRMVPVRAEVANLHWLSSHADADEIMRWLDGFREPPRRTFVVHGEGDAPAALRARIAEDLGWSCEIPEDGSVVELG</sequence>
<dbReference type="PANTHER" id="PTHR11203:SF37">
    <property type="entry name" value="INTEGRATOR COMPLEX SUBUNIT 11"/>
    <property type="match status" value="1"/>
</dbReference>
<evidence type="ECO:0000313" key="5">
    <source>
        <dbReference type="Proteomes" id="UP000630353"/>
    </source>
</evidence>
<dbReference type="GO" id="GO:0016787">
    <property type="term" value="F:hydrolase activity"/>
    <property type="evidence" value="ECO:0007669"/>
    <property type="project" value="UniProtKB-KW"/>
</dbReference>
<keyword evidence="5" id="KW-1185">Reference proteome</keyword>
<evidence type="ECO:0000313" key="4">
    <source>
        <dbReference type="EMBL" id="GHD60509.1"/>
    </source>
</evidence>
<dbReference type="InterPro" id="IPR001279">
    <property type="entry name" value="Metallo-B-lactamas"/>
</dbReference>
<organism evidence="4 5">
    <name type="scientific">Thalassobaculum fulvum</name>
    <dbReference type="NCBI Taxonomy" id="1633335"/>
    <lineage>
        <taxon>Bacteria</taxon>
        <taxon>Pseudomonadati</taxon>
        <taxon>Pseudomonadota</taxon>
        <taxon>Alphaproteobacteria</taxon>
        <taxon>Rhodospirillales</taxon>
        <taxon>Thalassobaculaceae</taxon>
        <taxon>Thalassobaculum</taxon>
    </lineage>
</organism>
<keyword evidence="1" id="KW-0378">Hydrolase</keyword>
<gene>
    <name evidence="4" type="ORF">GCM10017083_46470</name>
</gene>
<dbReference type="RefSeq" id="WP_189994177.1">
    <property type="nucleotide sequence ID" value="NZ_BMZS01000012.1"/>
</dbReference>
<feature type="domain" description="Metallo-beta-lactamase" evidence="2">
    <location>
        <begin position="15"/>
        <end position="237"/>
    </location>
</feature>
<dbReference type="GO" id="GO:0004521">
    <property type="term" value="F:RNA endonuclease activity"/>
    <property type="evidence" value="ECO:0007669"/>
    <property type="project" value="TreeGrafter"/>
</dbReference>
<name>A0A918XW33_9PROT</name>
<dbReference type="Gene3D" id="3.60.15.10">
    <property type="entry name" value="Ribonuclease Z/Hydroxyacylglutathione hydrolase-like"/>
    <property type="match status" value="1"/>
</dbReference>
<proteinExistence type="predicted"/>
<dbReference type="InterPro" id="IPR036866">
    <property type="entry name" value="RibonucZ/Hydroxyglut_hydro"/>
</dbReference>
<dbReference type="SMART" id="SM01027">
    <property type="entry name" value="Beta-Casp"/>
    <property type="match status" value="1"/>
</dbReference>
<protein>
    <submittedName>
        <fullName evidence="4">MBL fold metallo-hydrolase</fullName>
    </submittedName>
</protein>
<dbReference type="CDD" id="cd16295">
    <property type="entry name" value="TTHA0252-CPSF-like_MBL-fold"/>
    <property type="match status" value="1"/>
</dbReference>
<evidence type="ECO:0000259" key="3">
    <source>
        <dbReference type="SMART" id="SM01027"/>
    </source>
</evidence>
<reference evidence="4" key="2">
    <citation type="submission" date="2020-09" db="EMBL/GenBank/DDBJ databases">
        <authorList>
            <person name="Sun Q."/>
            <person name="Kim S."/>
        </authorList>
    </citation>
    <scope>NUCLEOTIDE SEQUENCE</scope>
    <source>
        <strain evidence="4">KCTC 42651</strain>
    </source>
</reference>
<dbReference type="AlphaFoldDB" id="A0A918XW33"/>
<dbReference type="InterPro" id="IPR050698">
    <property type="entry name" value="MBL"/>
</dbReference>
<dbReference type="Gene3D" id="3.40.50.10890">
    <property type="match status" value="1"/>
</dbReference>
<comment type="caution">
    <text evidence="4">The sequence shown here is derived from an EMBL/GenBank/DDBJ whole genome shotgun (WGS) entry which is preliminary data.</text>
</comment>
<evidence type="ECO:0000259" key="2">
    <source>
        <dbReference type="SMART" id="SM00849"/>
    </source>
</evidence>
<reference evidence="4" key="1">
    <citation type="journal article" date="2014" name="Int. J. Syst. Evol. Microbiol.">
        <title>Complete genome sequence of Corynebacterium casei LMG S-19264T (=DSM 44701T), isolated from a smear-ripened cheese.</title>
        <authorList>
            <consortium name="US DOE Joint Genome Institute (JGI-PGF)"/>
            <person name="Walter F."/>
            <person name="Albersmeier A."/>
            <person name="Kalinowski J."/>
            <person name="Ruckert C."/>
        </authorList>
    </citation>
    <scope>NUCLEOTIDE SEQUENCE</scope>
    <source>
        <strain evidence="4">KCTC 42651</strain>
    </source>
</reference>
<dbReference type="PANTHER" id="PTHR11203">
    <property type="entry name" value="CLEAVAGE AND POLYADENYLATION SPECIFICITY FACTOR FAMILY MEMBER"/>
    <property type="match status" value="1"/>
</dbReference>
<dbReference type="Proteomes" id="UP000630353">
    <property type="component" value="Unassembled WGS sequence"/>
</dbReference>
<dbReference type="InterPro" id="IPR022712">
    <property type="entry name" value="Beta_Casp"/>
</dbReference>
<evidence type="ECO:0000256" key="1">
    <source>
        <dbReference type="ARBA" id="ARBA00022801"/>
    </source>
</evidence>
<dbReference type="InterPro" id="IPR011108">
    <property type="entry name" value="RMMBL"/>
</dbReference>
<accession>A0A918XW33</accession>
<feature type="domain" description="Beta-Casp" evidence="3">
    <location>
        <begin position="249"/>
        <end position="368"/>
    </location>
</feature>
<dbReference type="Pfam" id="PF10996">
    <property type="entry name" value="Beta-Casp"/>
    <property type="match status" value="1"/>
</dbReference>